<accession>A0ABS7Z1L1</accession>
<evidence type="ECO:0000313" key="2">
    <source>
        <dbReference type="Proteomes" id="UP001165302"/>
    </source>
</evidence>
<comment type="caution">
    <text evidence="1">The sequence shown here is derived from an EMBL/GenBank/DDBJ whole genome shotgun (WGS) entry which is preliminary data.</text>
</comment>
<name>A0ABS7Z1L1_9SPHI</name>
<dbReference type="Proteomes" id="UP001165302">
    <property type="component" value="Unassembled WGS sequence"/>
</dbReference>
<sequence>MISCFSHLLNKIHIEFCKSDQIITEHRLNSINEVLGDFEKDLASFRFEIIELLTNEPNKAVGKLNYSIIISNQIFASLLLTVKIRRSNSNERIKYLKILNLIEEILDYREHVRCDVIDELPVTNYRLSTIKFVYNEKLKILRLNLVEYNINNELIDLVLNELRNVITKKVILQSELVYAIELISILMKEPLTNERIYQILIEYDFNCTVFLQYCLNKSNELLVQDCSLHQQLNGIFTLEENLNIIVQLQNGKRLLKNKSSIADELKKYYKQNKELIIQRIDNKRAELLDSKLWEESEKITLNTSVSQLALLIRLFIDIGFLPKDNFRKTFGFFTKHFRTASTVFMSRDSLQKKSSDVEFATALKVKSILLDMVNIVNKNHNASHYRDS</sequence>
<evidence type="ECO:0000313" key="1">
    <source>
        <dbReference type="EMBL" id="MCA5004065.1"/>
    </source>
</evidence>
<dbReference type="EMBL" id="JADEYP010000003">
    <property type="protein sequence ID" value="MCA5004065.1"/>
    <property type="molecule type" value="Genomic_DNA"/>
</dbReference>
<keyword evidence="2" id="KW-1185">Reference proteome</keyword>
<organism evidence="1 2">
    <name type="scientific">Sphingobacterium bovistauri</name>
    <dbReference type="NCBI Taxonomy" id="2781959"/>
    <lineage>
        <taxon>Bacteria</taxon>
        <taxon>Pseudomonadati</taxon>
        <taxon>Bacteroidota</taxon>
        <taxon>Sphingobacteriia</taxon>
        <taxon>Sphingobacteriales</taxon>
        <taxon>Sphingobacteriaceae</taxon>
        <taxon>Sphingobacterium</taxon>
    </lineage>
</organism>
<reference evidence="1" key="1">
    <citation type="submission" date="2020-10" db="EMBL/GenBank/DDBJ databases">
        <authorList>
            <person name="Lu T."/>
            <person name="Wang Q."/>
            <person name="Han X."/>
        </authorList>
    </citation>
    <scope>NUCLEOTIDE SEQUENCE</scope>
    <source>
        <strain evidence="1">WQ 366</strain>
    </source>
</reference>
<dbReference type="RefSeq" id="WP_225551399.1">
    <property type="nucleotide sequence ID" value="NZ_JADEYP010000003.1"/>
</dbReference>
<gene>
    <name evidence="1" type="ORF">IPZ78_02725</name>
</gene>
<protein>
    <submittedName>
        <fullName evidence="1">Uncharacterized protein</fullName>
    </submittedName>
</protein>
<proteinExistence type="predicted"/>